<evidence type="ECO:0000256" key="3">
    <source>
        <dbReference type="RuleBase" id="RU000363"/>
    </source>
</evidence>
<dbReference type="InterPro" id="IPR002347">
    <property type="entry name" value="SDR_fam"/>
</dbReference>
<dbReference type="PRINTS" id="PR00081">
    <property type="entry name" value="GDHRDH"/>
</dbReference>
<keyword evidence="8" id="KW-1185">Reference proteome</keyword>
<gene>
    <name evidence="6" type="ORF">SAMN05216189_101151</name>
    <name evidence="7" type="ORF">SAMN06295949_11451</name>
</gene>
<dbReference type="PANTHER" id="PTHR44196:SF1">
    <property type="entry name" value="DEHYDROGENASE_REDUCTASE SDR FAMILY MEMBER 7B"/>
    <property type="match status" value="1"/>
</dbReference>
<dbReference type="Gene3D" id="3.40.50.720">
    <property type="entry name" value="NAD(P)-binding Rossmann-like Domain"/>
    <property type="match status" value="1"/>
</dbReference>
<evidence type="ECO:0000259" key="5">
    <source>
        <dbReference type="SMART" id="SM00822"/>
    </source>
</evidence>
<sequence>MRLPDCRAVLTGASGGIGLQLAEQLCAAGAQVLAVSRHPGPLAGLRQRYPHQLRWACADLRTAGGRQAVVEAAWQMGGANLLINAAGVNRFALLEQLDEQALDDLLELNINATLQLTRVMLPLLREQPHALVVNVGSTYGSIGYPGYATYCASKFALRGFSEALRRELADTPVDVLYVAPRATRTGMNSAAATALNLALKVGMDEPRDVARAVLDAVQKNRSELYLGWPEKLFVRLNGMLPGVVDRALRKQLPLIRRYSSDANARGPADQGRRGEIDALLKATGDKQD</sequence>
<dbReference type="GO" id="GO:0016491">
    <property type="term" value="F:oxidoreductase activity"/>
    <property type="evidence" value="ECO:0007669"/>
    <property type="project" value="UniProtKB-KW"/>
</dbReference>
<dbReference type="Pfam" id="PF00106">
    <property type="entry name" value="adh_short"/>
    <property type="match status" value="1"/>
</dbReference>
<keyword evidence="2" id="KW-0560">Oxidoreductase</keyword>
<proteinExistence type="inferred from homology"/>
<evidence type="ECO:0000313" key="9">
    <source>
        <dbReference type="Proteomes" id="UP000199693"/>
    </source>
</evidence>
<feature type="compositionally biased region" description="Basic and acidic residues" evidence="4">
    <location>
        <begin position="270"/>
        <end position="288"/>
    </location>
</feature>
<evidence type="ECO:0000256" key="2">
    <source>
        <dbReference type="ARBA" id="ARBA00023002"/>
    </source>
</evidence>
<evidence type="ECO:0000313" key="6">
    <source>
        <dbReference type="EMBL" id="SDI99129.1"/>
    </source>
</evidence>
<dbReference type="CDD" id="cd05233">
    <property type="entry name" value="SDR_c"/>
    <property type="match status" value="1"/>
</dbReference>
<dbReference type="InterPro" id="IPR020904">
    <property type="entry name" value="Sc_DH/Rdtase_CS"/>
</dbReference>
<dbReference type="PRINTS" id="PR00080">
    <property type="entry name" value="SDRFAMILY"/>
</dbReference>
<evidence type="ECO:0000313" key="7">
    <source>
        <dbReference type="EMBL" id="SNT11700.1"/>
    </source>
</evidence>
<dbReference type="Proteomes" id="UP000199693">
    <property type="component" value="Unassembled WGS sequence"/>
</dbReference>
<feature type="domain" description="Ketoreductase" evidence="5">
    <location>
        <begin position="8"/>
        <end position="193"/>
    </location>
</feature>
<dbReference type="SMART" id="SM00822">
    <property type="entry name" value="PKS_KR"/>
    <property type="match status" value="1"/>
</dbReference>
<dbReference type="SUPFAM" id="SSF51735">
    <property type="entry name" value="NAD(P)-binding Rossmann-fold domains"/>
    <property type="match status" value="1"/>
</dbReference>
<protein>
    <submittedName>
        <fullName evidence="6">Short-chain dehydrogenase</fullName>
    </submittedName>
</protein>
<reference evidence="7 8" key="2">
    <citation type="submission" date="2017-06" db="EMBL/GenBank/DDBJ databases">
        <authorList>
            <person name="Varghese N."/>
            <person name="Submissions S."/>
        </authorList>
    </citation>
    <scope>NUCLEOTIDE SEQUENCE [LARGE SCALE GENOMIC DNA]</scope>
    <source>
        <strain evidence="7 8">RLD-1</strain>
    </source>
</reference>
<dbReference type="EMBL" id="FNEC01000011">
    <property type="protein sequence ID" value="SDI99129.1"/>
    <property type="molecule type" value="Genomic_DNA"/>
</dbReference>
<dbReference type="GO" id="GO:0016020">
    <property type="term" value="C:membrane"/>
    <property type="evidence" value="ECO:0007669"/>
    <property type="project" value="TreeGrafter"/>
</dbReference>
<dbReference type="EMBL" id="FZPC01000014">
    <property type="protein sequence ID" value="SNT11700.1"/>
    <property type="molecule type" value="Genomic_DNA"/>
</dbReference>
<name>A0A239K0Y0_9PSED</name>
<accession>A0A239K0Y0</accession>
<feature type="region of interest" description="Disordered" evidence="4">
    <location>
        <begin position="261"/>
        <end position="288"/>
    </location>
</feature>
<dbReference type="NCBIfam" id="NF006565">
    <property type="entry name" value="PRK09072.1"/>
    <property type="match status" value="1"/>
</dbReference>
<dbReference type="Proteomes" id="UP000198309">
    <property type="component" value="Unassembled WGS sequence"/>
</dbReference>
<reference evidence="6 9" key="1">
    <citation type="submission" date="2016-10" db="EMBL/GenBank/DDBJ databases">
        <authorList>
            <person name="de Groot N.N."/>
        </authorList>
    </citation>
    <scope>NUCLEOTIDE SEQUENCE [LARGE SCALE GENOMIC DNA]</scope>
    <source>
        <strain evidence="6 9">CCM 7361</strain>
    </source>
</reference>
<comment type="similarity">
    <text evidence="1 3">Belongs to the short-chain dehydrogenases/reductases (SDR) family.</text>
</comment>
<evidence type="ECO:0000313" key="8">
    <source>
        <dbReference type="Proteomes" id="UP000198309"/>
    </source>
</evidence>
<evidence type="ECO:0000256" key="1">
    <source>
        <dbReference type="ARBA" id="ARBA00006484"/>
    </source>
</evidence>
<dbReference type="PROSITE" id="PS00061">
    <property type="entry name" value="ADH_SHORT"/>
    <property type="match status" value="1"/>
</dbReference>
<organism evidence="6 9">
    <name type="scientific">Pseudomonas delhiensis</name>
    <dbReference type="NCBI Taxonomy" id="366289"/>
    <lineage>
        <taxon>Bacteria</taxon>
        <taxon>Pseudomonadati</taxon>
        <taxon>Pseudomonadota</taxon>
        <taxon>Gammaproteobacteria</taxon>
        <taxon>Pseudomonadales</taxon>
        <taxon>Pseudomonadaceae</taxon>
        <taxon>Pseudomonas</taxon>
    </lineage>
</organism>
<evidence type="ECO:0000256" key="4">
    <source>
        <dbReference type="SAM" id="MobiDB-lite"/>
    </source>
</evidence>
<dbReference type="PANTHER" id="PTHR44196">
    <property type="entry name" value="DEHYDROGENASE/REDUCTASE SDR FAMILY MEMBER 7B"/>
    <property type="match status" value="1"/>
</dbReference>
<dbReference type="AlphaFoldDB" id="A0A239K0Y0"/>
<dbReference type="InterPro" id="IPR057326">
    <property type="entry name" value="KR_dom"/>
</dbReference>
<dbReference type="InterPro" id="IPR036291">
    <property type="entry name" value="NAD(P)-bd_dom_sf"/>
</dbReference>